<dbReference type="EMBL" id="DXAQ01000114">
    <property type="protein sequence ID" value="HIZ89743.1"/>
    <property type="molecule type" value="Genomic_DNA"/>
</dbReference>
<dbReference type="InterPro" id="IPR011017">
    <property type="entry name" value="TRASH_dom"/>
</dbReference>
<dbReference type="Pfam" id="PF04945">
    <property type="entry name" value="YHS"/>
    <property type="match status" value="1"/>
</dbReference>
<dbReference type="AlphaFoldDB" id="A0A9D2GTJ6"/>
<feature type="domain" description="TRASH" evidence="1">
    <location>
        <begin position="44"/>
        <end position="81"/>
    </location>
</feature>
<protein>
    <submittedName>
        <fullName evidence="2">YHS domain-containing protein</fullName>
    </submittedName>
</protein>
<comment type="caution">
    <text evidence="2">The sequence shown here is derived from an EMBL/GenBank/DDBJ whole genome shotgun (WGS) entry which is preliminary data.</text>
</comment>
<proteinExistence type="predicted"/>
<evidence type="ECO:0000313" key="3">
    <source>
        <dbReference type="Proteomes" id="UP000824176"/>
    </source>
</evidence>
<dbReference type="InterPro" id="IPR007029">
    <property type="entry name" value="YHS_dom"/>
</dbReference>
<name>A0A9D2GTJ6_9BACT</name>
<dbReference type="Proteomes" id="UP000824176">
    <property type="component" value="Unassembled WGS sequence"/>
</dbReference>
<evidence type="ECO:0000313" key="2">
    <source>
        <dbReference type="EMBL" id="HIZ89743.1"/>
    </source>
</evidence>
<gene>
    <name evidence="2" type="ORF">H9804_07340</name>
</gene>
<reference evidence="2" key="2">
    <citation type="submission" date="2021-04" db="EMBL/GenBank/DDBJ databases">
        <authorList>
            <person name="Gilroy R."/>
        </authorList>
    </citation>
    <scope>NUCLEOTIDE SEQUENCE</scope>
    <source>
        <strain evidence="2">ChiW4-1371</strain>
    </source>
</reference>
<evidence type="ECO:0000259" key="1">
    <source>
        <dbReference type="SMART" id="SM00746"/>
    </source>
</evidence>
<organism evidence="2 3">
    <name type="scientific">Candidatus Mucispirillum faecigallinarum</name>
    <dbReference type="NCBI Taxonomy" id="2838699"/>
    <lineage>
        <taxon>Bacteria</taxon>
        <taxon>Pseudomonadati</taxon>
        <taxon>Deferribacterota</taxon>
        <taxon>Deferribacteres</taxon>
        <taxon>Deferribacterales</taxon>
        <taxon>Mucispirillaceae</taxon>
        <taxon>Mucispirillum</taxon>
    </lineage>
</organism>
<accession>A0A9D2GTJ6</accession>
<reference evidence="2" key="1">
    <citation type="journal article" date="2021" name="PeerJ">
        <title>Extensive microbial diversity within the chicken gut microbiome revealed by metagenomics and culture.</title>
        <authorList>
            <person name="Gilroy R."/>
            <person name="Ravi A."/>
            <person name="Getino M."/>
            <person name="Pursley I."/>
            <person name="Horton D.L."/>
            <person name="Alikhan N.F."/>
            <person name="Baker D."/>
            <person name="Gharbi K."/>
            <person name="Hall N."/>
            <person name="Watson M."/>
            <person name="Adriaenssens E.M."/>
            <person name="Foster-Nyarko E."/>
            <person name="Jarju S."/>
            <person name="Secka A."/>
            <person name="Antonio M."/>
            <person name="Oren A."/>
            <person name="Chaudhuri R.R."/>
            <person name="La Ragione R."/>
            <person name="Hildebrand F."/>
            <person name="Pallen M.J."/>
        </authorList>
    </citation>
    <scope>NUCLEOTIDE SEQUENCE</scope>
    <source>
        <strain evidence="2">ChiW4-1371</strain>
    </source>
</reference>
<dbReference type="SMART" id="SM00746">
    <property type="entry name" value="TRASH"/>
    <property type="match status" value="1"/>
</dbReference>
<sequence length="84" mass="9971">MKIFVLAAILAGIYFFFKIKDKKQDEQKYSESNDDVKAVEMKHDAVCGSYVEETTKYKVKLHDKIYYFCSEECKNKFIEEHTKN</sequence>